<sequence length="161" mass="18186">MGSKTEKGLAVMNKVPAIIKTANKNERIEFIFDCMSQGMRYNAIVKAFAAKYDCTERNAKKYMTEADSILNQHRQESAIKTANRIRLQYQRIFEKAMEDGNLGVAKSTLDSIKNMEGLDGIVKTANLNLNQNSEVDLSKLNTDELKLYQSLLIKAQSDEKN</sequence>
<keyword evidence="2" id="KW-1185">Reference proteome</keyword>
<gene>
    <name evidence="1" type="ORF">QNI22_08390</name>
</gene>
<dbReference type="AlphaFoldDB" id="A0AAE3QZ12"/>
<dbReference type="Proteomes" id="UP001232063">
    <property type="component" value="Unassembled WGS sequence"/>
</dbReference>
<organism evidence="1 2">
    <name type="scientific">Xanthocytophaga agilis</name>
    <dbReference type="NCBI Taxonomy" id="3048010"/>
    <lineage>
        <taxon>Bacteria</taxon>
        <taxon>Pseudomonadati</taxon>
        <taxon>Bacteroidota</taxon>
        <taxon>Cytophagia</taxon>
        <taxon>Cytophagales</taxon>
        <taxon>Rhodocytophagaceae</taxon>
        <taxon>Xanthocytophaga</taxon>
    </lineage>
</organism>
<dbReference type="EMBL" id="JASJOU010000002">
    <property type="protein sequence ID" value="MDJ1500661.1"/>
    <property type="molecule type" value="Genomic_DNA"/>
</dbReference>
<evidence type="ECO:0000313" key="1">
    <source>
        <dbReference type="EMBL" id="MDJ1500661.1"/>
    </source>
</evidence>
<comment type="caution">
    <text evidence="1">The sequence shown here is derived from an EMBL/GenBank/DDBJ whole genome shotgun (WGS) entry which is preliminary data.</text>
</comment>
<evidence type="ECO:0000313" key="2">
    <source>
        <dbReference type="Proteomes" id="UP001232063"/>
    </source>
</evidence>
<name>A0AAE3QZ12_9BACT</name>
<proteinExistence type="predicted"/>
<reference evidence="1" key="1">
    <citation type="submission" date="2023-05" db="EMBL/GenBank/DDBJ databases">
        <authorList>
            <person name="Zhang X."/>
        </authorList>
    </citation>
    <scope>NUCLEOTIDE SEQUENCE</scope>
    <source>
        <strain evidence="1">BD1B2-1</strain>
    </source>
</reference>
<protein>
    <submittedName>
        <fullName evidence="1">Uncharacterized protein</fullName>
    </submittedName>
</protein>
<dbReference type="RefSeq" id="WP_314510185.1">
    <property type="nucleotide sequence ID" value="NZ_JASJOU010000002.1"/>
</dbReference>
<accession>A0AAE3QZ12</accession>